<evidence type="ECO:0000259" key="1">
    <source>
        <dbReference type="Pfam" id="PF07561"/>
    </source>
</evidence>
<accession>A0A1I2QC96</accession>
<proteinExistence type="predicted"/>
<dbReference type="AlphaFoldDB" id="A0A1I2QC96"/>
<sequence length="82" mass="8912">MNQHIHCIINNCHYWVNGNKCSANEILVASDEFGDNRSDAIDATMAQQLTPTSAQSCMATCCKTFVPKGSNQKTSDGITKMA</sequence>
<name>A0A1I2QC96_9FIRM</name>
<keyword evidence="3" id="KW-1185">Reference proteome</keyword>
<protein>
    <recommendedName>
        <fullName evidence="1">DUF1540 domain-containing protein</fullName>
    </recommendedName>
</protein>
<dbReference type="Pfam" id="PF07561">
    <property type="entry name" value="DUF1540"/>
    <property type="match status" value="1"/>
</dbReference>
<gene>
    <name evidence="2" type="ORF">SAMN05660649_01069</name>
</gene>
<dbReference type="RefSeq" id="WP_092469446.1">
    <property type="nucleotide sequence ID" value="NZ_FOOX01000003.1"/>
</dbReference>
<feature type="domain" description="DUF1540" evidence="1">
    <location>
        <begin position="5"/>
        <end position="65"/>
    </location>
</feature>
<dbReference type="OrthoDB" id="1681234at2"/>
<dbReference type="InterPro" id="IPR011437">
    <property type="entry name" value="DUF1540"/>
</dbReference>
<dbReference type="Proteomes" id="UP000199337">
    <property type="component" value="Unassembled WGS sequence"/>
</dbReference>
<evidence type="ECO:0000313" key="2">
    <source>
        <dbReference type="EMBL" id="SFG23396.1"/>
    </source>
</evidence>
<dbReference type="EMBL" id="FOOX01000003">
    <property type="protein sequence ID" value="SFG23396.1"/>
    <property type="molecule type" value="Genomic_DNA"/>
</dbReference>
<organism evidence="2 3">
    <name type="scientific">Desulfotruncus arcticus DSM 17038</name>
    <dbReference type="NCBI Taxonomy" id="1121424"/>
    <lineage>
        <taxon>Bacteria</taxon>
        <taxon>Bacillati</taxon>
        <taxon>Bacillota</taxon>
        <taxon>Clostridia</taxon>
        <taxon>Eubacteriales</taxon>
        <taxon>Desulfallaceae</taxon>
        <taxon>Desulfotruncus</taxon>
    </lineage>
</organism>
<reference evidence="3" key="1">
    <citation type="submission" date="2016-10" db="EMBL/GenBank/DDBJ databases">
        <authorList>
            <person name="Varghese N."/>
            <person name="Submissions S."/>
        </authorList>
    </citation>
    <scope>NUCLEOTIDE SEQUENCE [LARGE SCALE GENOMIC DNA]</scope>
    <source>
        <strain evidence="3">DSM 17038</strain>
    </source>
</reference>
<evidence type="ECO:0000313" key="3">
    <source>
        <dbReference type="Proteomes" id="UP000199337"/>
    </source>
</evidence>